<sequence>MNDTPPSNDGTATNTIGLGAANALALLLREDPMLLQHGLTSYQGISSPFDGQHIDNDGGDDAAYSYAASLLCANGGEFVDSSGWMSSSGERATEALAEVDRKLALVESLAQRVSRDAPEKVAGPLLRLHGFDLVATHNNANARQADVKASNTTTITATRDKVERLRRQSEVLDTVARRVESTLQRGVSRMESATTRLSRVLELSSTLKMMLRLQFEARKVHESGLDLESMNLDLRDLTRAAASVAAMEELLAHPSLTPKDGGGMGVHGTIDVVEKLRPEADAVATSVRQAAAGLMNELQSHPLTSGSASSLSRLGATLQVYFHLGELSDATWKAVASALTSAEKANAQLFHPTAIQQMNEAAKSEARALAEAEALKIAKEEESSANSGSSSKLDPRQRKKQTEATYERLYHRKLRDKRAAAASKWATGVSDAASRVWNLHRVLARRNDPVSRKNFLEVVAESEVPKEFGGAEERLLCIGLGGRVQRLLRYDNSNLEGDVAALYPAICAASLEMVTELYDVMQMGSSSSDDAAAGLSSTGTGWSSVGVMGGSAGLENSVFLGMDGKGDDDVLSKADEAAGGFLGGASADVWTHVETSSAGDVSNQSSGLARSGGASSATSSSTLAVFSSAEWIALQGGKRTGDTTMGLMPLQCAFLSESKKRLFAPLKFMFPEAVAVDEDGVALPVLPTLPSRYDLAKLDANIREELSLADPRQGGGDLSMTTMISETVVSMLHEFCSSAKRAISDAGEDRIVDPRTGSATESIKHNLKVAVVMSTLAAFVRNAPENTFVVPYRPAQSSQHEEASHSCSHALLPALQEIDTLVKSSILNPLARALNRLVSTAIAKMHRGTYLQDSGDNAQSSSFVQVHLHDLYEKFATTYLSPLPNEYASVVASTIASFSIYAFVSNAALVRPLEETSRLRLTQDLSEFELALEQLVFKGGTSISLSQVADGKPYAELRAFRQLLFWNMLDDKTASPAEVSKSLLREVWVKDLRPSTLFHFLFSFAPALLSSPHHFKRMEAGEYVGSLVKLDGSVDDGEASAWLAVMACCDAYQQRESVDGHIADGDRRISAILMLVGPELLRRRRQ</sequence>
<dbReference type="KEGG" id="tps:THAPSDRAFT_22265"/>
<dbReference type="PaxDb" id="35128-Thaps22265"/>
<protein>
    <recommendedName>
        <fullName evidence="2">Conserved oligomeric Golgi complex subunit 5 helical domain-containing protein</fullName>
    </recommendedName>
</protein>
<proteinExistence type="predicted"/>
<gene>
    <name evidence="3" type="ORF">THAPSDRAFT_22265</name>
</gene>
<dbReference type="InParanoid" id="B8BZC7"/>
<dbReference type="AlphaFoldDB" id="B8BZC7"/>
<dbReference type="OMA" id="CDAYQQR"/>
<dbReference type="PANTHER" id="PTHR13228:SF3">
    <property type="entry name" value="CONSERVED OLIGOMERIC GOLGI COMPLEX SUBUNIT 5"/>
    <property type="match status" value="1"/>
</dbReference>
<dbReference type="GeneID" id="7447956"/>
<reference evidence="3 4" key="2">
    <citation type="journal article" date="2008" name="Nature">
        <title>The Phaeodactylum genome reveals the evolutionary history of diatom genomes.</title>
        <authorList>
            <person name="Bowler C."/>
            <person name="Allen A.E."/>
            <person name="Badger J.H."/>
            <person name="Grimwood J."/>
            <person name="Jabbari K."/>
            <person name="Kuo A."/>
            <person name="Maheswari U."/>
            <person name="Martens C."/>
            <person name="Maumus F."/>
            <person name="Otillar R.P."/>
            <person name="Rayko E."/>
            <person name="Salamov A."/>
            <person name="Vandepoele K."/>
            <person name="Beszteri B."/>
            <person name="Gruber A."/>
            <person name="Heijde M."/>
            <person name="Katinka M."/>
            <person name="Mock T."/>
            <person name="Valentin K."/>
            <person name="Verret F."/>
            <person name="Berges J.A."/>
            <person name="Brownlee C."/>
            <person name="Cadoret J.P."/>
            <person name="Chiovitti A."/>
            <person name="Choi C.J."/>
            <person name="Coesel S."/>
            <person name="De Martino A."/>
            <person name="Detter J.C."/>
            <person name="Durkin C."/>
            <person name="Falciatore A."/>
            <person name="Fournet J."/>
            <person name="Haruta M."/>
            <person name="Huysman M.J."/>
            <person name="Jenkins B.D."/>
            <person name="Jiroutova K."/>
            <person name="Jorgensen R.E."/>
            <person name="Joubert Y."/>
            <person name="Kaplan A."/>
            <person name="Kroger N."/>
            <person name="Kroth P.G."/>
            <person name="La Roche J."/>
            <person name="Lindquist E."/>
            <person name="Lommer M."/>
            <person name="Martin-Jezequel V."/>
            <person name="Lopez P.J."/>
            <person name="Lucas S."/>
            <person name="Mangogna M."/>
            <person name="McGinnis K."/>
            <person name="Medlin L.K."/>
            <person name="Montsant A."/>
            <person name="Oudot-Le Secq M.P."/>
            <person name="Napoli C."/>
            <person name="Obornik M."/>
            <person name="Parker M.S."/>
            <person name="Petit J.L."/>
            <person name="Porcel B.M."/>
            <person name="Poulsen N."/>
            <person name="Robison M."/>
            <person name="Rychlewski L."/>
            <person name="Rynearson T.A."/>
            <person name="Schmutz J."/>
            <person name="Shapiro H."/>
            <person name="Siaut M."/>
            <person name="Stanley M."/>
            <person name="Sussman M.R."/>
            <person name="Taylor A.R."/>
            <person name="Vardi A."/>
            <person name="von Dassow P."/>
            <person name="Vyverman W."/>
            <person name="Willis A."/>
            <person name="Wyrwicz L.S."/>
            <person name="Rokhsar D.S."/>
            <person name="Weissenbach J."/>
            <person name="Armbrust E.V."/>
            <person name="Green B.R."/>
            <person name="Van de Peer Y."/>
            <person name="Grigoriev I.V."/>
        </authorList>
    </citation>
    <scope>NUCLEOTIDE SEQUENCE [LARGE SCALE GENOMIC DNA]</scope>
    <source>
        <strain evidence="3 4">CCMP1335</strain>
    </source>
</reference>
<dbReference type="GO" id="GO:0006891">
    <property type="term" value="P:intra-Golgi vesicle-mediated transport"/>
    <property type="evidence" value="ECO:0000318"/>
    <property type="project" value="GO_Central"/>
</dbReference>
<keyword evidence="4" id="KW-1185">Reference proteome</keyword>
<feature type="domain" description="Conserved oligomeric Golgi complex subunit 5 helical" evidence="2">
    <location>
        <begin position="270"/>
        <end position="462"/>
    </location>
</feature>
<dbReference type="EMBL" id="CM000641">
    <property type="protein sequence ID" value="EED92860.1"/>
    <property type="molecule type" value="Genomic_DNA"/>
</dbReference>
<feature type="region of interest" description="Disordered" evidence="1">
    <location>
        <begin position="378"/>
        <end position="407"/>
    </location>
</feature>
<evidence type="ECO:0000256" key="1">
    <source>
        <dbReference type="SAM" id="MobiDB-lite"/>
    </source>
</evidence>
<dbReference type="STRING" id="35128.B8BZC7"/>
<accession>B8BZC7</accession>
<evidence type="ECO:0000313" key="3">
    <source>
        <dbReference type="EMBL" id="EED92860.1"/>
    </source>
</evidence>
<dbReference type="InterPro" id="IPR048485">
    <property type="entry name" value="COG5_helical"/>
</dbReference>
<dbReference type="Proteomes" id="UP000001449">
    <property type="component" value="Chromosome 4"/>
</dbReference>
<dbReference type="RefSeq" id="XP_002289323.1">
    <property type="nucleotide sequence ID" value="XM_002289287.1"/>
</dbReference>
<dbReference type="HOGENOM" id="CLU_298529_0_0_1"/>
<evidence type="ECO:0000259" key="2">
    <source>
        <dbReference type="Pfam" id="PF20649"/>
    </source>
</evidence>
<dbReference type="eggNOG" id="KOG2211">
    <property type="taxonomic scope" value="Eukaryota"/>
</dbReference>
<organism evidence="3 4">
    <name type="scientific">Thalassiosira pseudonana</name>
    <name type="common">Marine diatom</name>
    <name type="synonym">Cyclotella nana</name>
    <dbReference type="NCBI Taxonomy" id="35128"/>
    <lineage>
        <taxon>Eukaryota</taxon>
        <taxon>Sar</taxon>
        <taxon>Stramenopiles</taxon>
        <taxon>Ochrophyta</taxon>
        <taxon>Bacillariophyta</taxon>
        <taxon>Coscinodiscophyceae</taxon>
        <taxon>Thalassiosirophycidae</taxon>
        <taxon>Thalassiosirales</taxon>
        <taxon>Thalassiosiraceae</taxon>
        <taxon>Thalassiosira</taxon>
    </lineage>
</organism>
<dbReference type="InterPro" id="IPR019465">
    <property type="entry name" value="Cog5"/>
</dbReference>
<name>B8BZC7_THAPS</name>
<dbReference type="Pfam" id="PF20649">
    <property type="entry name" value="COG5_C"/>
    <property type="match status" value="1"/>
</dbReference>
<reference evidence="3 4" key="1">
    <citation type="journal article" date="2004" name="Science">
        <title>The genome of the diatom Thalassiosira pseudonana: ecology, evolution, and metabolism.</title>
        <authorList>
            <person name="Armbrust E.V."/>
            <person name="Berges J.A."/>
            <person name="Bowler C."/>
            <person name="Green B.R."/>
            <person name="Martinez D."/>
            <person name="Putnam N.H."/>
            <person name="Zhou S."/>
            <person name="Allen A.E."/>
            <person name="Apt K.E."/>
            <person name="Bechner M."/>
            <person name="Brzezinski M.A."/>
            <person name="Chaal B.K."/>
            <person name="Chiovitti A."/>
            <person name="Davis A.K."/>
            <person name="Demarest M.S."/>
            <person name="Detter J.C."/>
            <person name="Glavina T."/>
            <person name="Goodstein D."/>
            <person name="Hadi M.Z."/>
            <person name="Hellsten U."/>
            <person name="Hildebrand M."/>
            <person name="Jenkins B.D."/>
            <person name="Jurka J."/>
            <person name="Kapitonov V.V."/>
            <person name="Kroger N."/>
            <person name="Lau W.W."/>
            <person name="Lane T.W."/>
            <person name="Larimer F.W."/>
            <person name="Lippmeier J.C."/>
            <person name="Lucas S."/>
            <person name="Medina M."/>
            <person name="Montsant A."/>
            <person name="Obornik M."/>
            <person name="Parker M.S."/>
            <person name="Palenik B."/>
            <person name="Pazour G.J."/>
            <person name="Richardson P.M."/>
            <person name="Rynearson T.A."/>
            <person name="Saito M.A."/>
            <person name="Schwartz D.C."/>
            <person name="Thamatrakoln K."/>
            <person name="Valentin K."/>
            <person name="Vardi A."/>
            <person name="Wilkerson F.P."/>
            <person name="Rokhsar D.S."/>
        </authorList>
    </citation>
    <scope>NUCLEOTIDE SEQUENCE [LARGE SCALE GENOMIC DNA]</scope>
    <source>
        <strain evidence="3 4">CCMP1335</strain>
    </source>
</reference>
<evidence type="ECO:0000313" key="4">
    <source>
        <dbReference type="Proteomes" id="UP000001449"/>
    </source>
</evidence>
<feature type="compositionally biased region" description="Basic and acidic residues" evidence="1">
    <location>
        <begin position="393"/>
        <end position="407"/>
    </location>
</feature>
<dbReference type="GO" id="GO:0017119">
    <property type="term" value="C:Golgi transport complex"/>
    <property type="evidence" value="ECO:0000318"/>
    <property type="project" value="GO_Central"/>
</dbReference>
<dbReference type="PANTHER" id="PTHR13228">
    <property type="entry name" value="CONSERVED OLIGOMERIC GOLGI COMPLEX COMPONENT 5"/>
    <property type="match status" value="1"/>
</dbReference>